<keyword evidence="1" id="KW-0863">Zinc-finger</keyword>
<reference evidence="5 6" key="1">
    <citation type="submission" date="2019-01" db="EMBL/GenBank/DDBJ databases">
        <title>A draft genome assembly of the solar-powered sea slug Elysia chlorotica.</title>
        <authorList>
            <person name="Cai H."/>
            <person name="Li Q."/>
            <person name="Fang X."/>
            <person name="Li J."/>
            <person name="Curtis N.E."/>
            <person name="Altenburger A."/>
            <person name="Shibata T."/>
            <person name="Feng M."/>
            <person name="Maeda T."/>
            <person name="Schwartz J.A."/>
            <person name="Shigenobu S."/>
            <person name="Lundholm N."/>
            <person name="Nishiyama T."/>
            <person name="Yang H."/>
            <person name="Hasebe M."/>
            <person name="Li S."/>
            <person name="Pierce S.K."/>
            <person name="Wang J."/>
        </authorList>
    </citation>
    <scope>NUCLEOTIDE SEQUENCE [LARGE SCALE GENOMIC DNA]</scope>
    <source>
        <strain evidence="5">EC2010</strain>
        <tissue evidence="5">Whole organism of an adult</tissue>
    </source>
</reference>
<name>A0A433SN29_ELYCH</name>
<dbReference type="OrthoDB" id="92090at2759"/>
<proteinExistence type="predicted"/>
<feature type="region of interest" description="Disordered" evidence="3">
    <location>
        <begin position="21"/>
        <end position="40"/>
    </location>
</feature>
<dbReference type="InterPro" id="IPR048324">
    <property type="entry name" value="ZSWIM1-3_RNaseH-like"/>
</dbReference>
<feature type="region of interest" description="Disordered" evidence="3">
    <location>
        <begin position="1219"/>
        <end position="1246"/>
    </location>
</feature>
<dbReference type="InterPro" id="IPR052579">
    <property type="entry name" value="Zinc_finger_SWIM"/>
</dbReference>
<dbReference type="Proteomes" id="UP000271974">
    <property type="component" value="Unassembled WGS sequence"/>
</dbReference>
<keyword evidence="1" id="KW-0862">Zinc</keyword>
<evidence type="ECO:0000256" key="1">
    <source>
        <dbReference type="PROSITE-ProRule" id="PRU00325"/>
    </source>
</evidence>
<accession>A0A433SN29</accession>
<dbReference type="STRING" id="188477.A0A433SN29"/>
<evidence type="ECO:0000256" key="3">
    <source>
        <dbReference type="SAM" id="MobiDB-lite"/>
    </source>
</evidence>
<keyword evidence="1" id="KW-0479">Metal-binding</keyword>
<evidence type="ECO:0000313" key="6">
    <source>
        <dbReference type="Proteomes" id="UP000271974"/>
    </source>
</evidence>
<dbReference type="AlphaFoldDB" id="A0A433SN29"/>
<keyword evidence="2" id="KW-0175">Coiled coil</keyword>
<gene>
    <name evidence="5" type="ORF">EGW08_021651</name>
</gene>
<comment type="caution">
    <text evidence="5">The sequence shown here is derived from an EMBL/GenBank/DDBJ whole genome shotgun (WGS) entry which is preliminary data.</text>
</comment>
<feature type="domain" description="SWIM-type" evidence="4">
    <location>
        <begin position="557"/>
        <end position="598"/>
    </location>
</feature>
<dbReference type="GO" id="GO:0008270">
    <property type="term" value="F:zinc ion binding"/>
    <property type="evidence" value="ECO:0007669"/>
    <property type="project" value="UniProtKB-KW"/>
</dbReference>
<dbReference type="PROSITE" id="PS50966">
    <property type="entry name" value="ZF_SWIM"/>
    <property type="match status" value="1"/>
</dbReference>
<evidence type="ECO:0000313" key="5">
    <source>
        <dbReference type="EMBL" id="RUS70590.1"/>
    </source>
</evidence>
<evidence type="ECO:0000256" key="2">
    <source>
        <dbReference type="SAM" id="Coils"/>
    </source>
</evidence>
<protein>
    <recommendedName>
        <fullName evidence="4">SWIM-type domain-containing protein</fullName>
    </recommendedName>
</protein>
<dbReference type="EMBL" id="RQTK01001375">
    <property type="protein sequence ID" value="RUS70590.1"/>
    <property type="molecule type" value="Genomic_DNA"/>
</dbReference>
<keyword evidence="6" id="KW-1185">Reference proteome</keyword>
<organism evidence="5 6">
    <name type="scientific">Elysia chlorotica</name>
    <name type="common">Eastern emerald elysia</name>
    <name type="synonym">Sea slug</name>
    <dbReference type="NCBI Taxonomy" id="188477"/>
    <lineage>
        <taxon>Eukaryota</taxon>
        <taxon>Metazoa</taxon>
        <taxon>Spiralia</taxon>
        <taxon>Lophotrochozoa</taxon>
        <taxon>Mollusca</taxon>
        <taxon>Gastropoda</taxon>
        <taxon>Heterobranchia</taxon>
        <taxon>Euthyneura</taxon>
        <taxon>Panpulmonata</taxon>
        <taxon>Sacoglossa</taxon>
        <taxon>Placobranchoidea</taxon>
        <taxon>Plakobranchidae</taxon>
        <taxon>Elysia</taxon>
    </lineage>
</organism>
<dbReference type="PANTHER" id="PTHR31569">
    <property type="entry name" value="SWIM-TYPE DOMAIN-CONTAINING PROTEIN"/>
    <property type="match status" value="1"/>
</dbReference>
<dbReference type="Pfam" id="PF21056">
    <property type="entry name" value="ZSWIM1-3_RNaseH-like"/>
    <property type="match status" value="1"/>
</dbReference>
<feature type="region of interest" description="Disordered" evidence="3">
    <location>
        <begin position="705"/>
        <end position="805"/>
    </location>
</feature>
<feature type="coiled-coil region" evidence="2">
    <location>
        <begin position="454"/>
        <end position="481"/>
    </location>
</feature>
<sequence>MATSRPKRLFTSSEVIESIFTAGSGDGIDDREDGKDYESDLEDASDLLGDVPDQGIDREAAASFHHLPHQRKLSTEQIDQVKTMLRMKANKKLLQQHIRKETGQFVILKDLHMCGKGKGDVWKREGGPCCKPGGRCQRNEKVQRTFQMHCPFHVKLRASKDGEKLVVTSVKDEHNHEISEASFRHLPHQRKLSTEQMEQVKTMLRMKANKKLLQQHIRKETGQFVILKDLHNMCGKGKGDPDVNLEAVVNEMKKSKDAVVEVVENEGVLQALFYQRTEWQHIYKKYPEVILIDATYKLNNLRMPLYLMLCVDGNGESEVVAMWLVSSEDKVTMKAMIGFFIKHNGGEKTTCVMADKDWVERGVIKEELPHARLLICLFHTLRSFRREVSEKAMGITQDQRQQALEVLERLAYSANEEQYLKHRDALLALGLHKVTDYFLKQWDSIRHEWVEGLKNNANHLLNNTKNRLESINQKIKDVVGRRLDLVQFFKELLQYFDSMSQERDHRAAMVFAKVPVDLYKDNPLVDYQRHLTPYAFAAVKKQYEVSRLVAIPAGSGTSVQMERRDGLLNISTTACHCGFFRAMSLPCRHIFALRTHHQMDPFVRDLCSQRWTRCYYKQHRFLSEHAAVGLQHVGISVAAPSSKTPSQHEKYRAAFQHAQTLASICSELPLRQFFPALDLLKKIACAWQEGNHVIIEVLNVQSELGPHPTSPRCPVPAESLSAQSELGPHPTSPRCPVPAESLSAQSELGPHPTSPRCPVPAESVASQSELGPHPTSPRCPVPAESVASQSELGPHPTSPRCPVPAESVASQSEHNNGTRTITLTCPLQQCPDLATIQLPPKVLKREELLARMAVYLKTCGTKQFEERVGFVNSGFELWNAGKRAKAVEDVGFDEMAVSAEHNAEDGNWVEAVVSEEPTVIDGNAEFEAVVSEEPTVIDGNAEFEVVVSEEPTVIDGNAEFEVVVSEEPTVIDGNAEFKAVVSEEPTVIDGNAEFKAVVSEEPTVIDGNAEFEVVVSEEPTVIDGNAEFEAVVSQDVLDRKGKEPFLKVTKLTTEHSGHEVSEEVFNLYPEQRRIVMDEVDRTVLSSRTMKPSEQRQILENRHAGCVMRQDVYNLQRRLGVGNGGDDSAKCQNIIGDLVSSGGVGEFDTGNAQCFIVDKDMAEIAAIGSVFPDVPINLCQFHISQAVGRFLRKELGRGTSGSKVVLDSFMTQITSESEDEFEELVRKTGQKAKRPNNTRMLGERWES</sequence>
<dbReference type="PANTHER" id="PTHR31569:SF4">
    <property type="entry name" value="SWIM-TYPE DOMAIN-CONTAINING PROTEIN"/>
    <property type="match status" value="1"/>
</dbReference>
<dbReference type="InterPro" id="IPR007527">
    <property type="entry name" value="Znf_SWIM"/>
</dbReference>
<evidence type="ECO:0000259" key="4">
    <source>
        <dbReference type="PROSITE" id="PS50966"/>
    </source>
</evidence>